<dbReference type="Gene3D" id="1.10.287.110">
    <property type="entry name" value="DnaJ domain"/>
    <property type="match status" value="1"/>
</dbReference>
<gene>
    <name evidence="3" type="ORF">XAT740_LOCUS55783</name>
</gene>
<dbReference type="EMBL" id="CAJNOR010010608">
    <property type="protein sequence ID" value="CAF1655227.1"/>
    <property type="molecule type" value="Genomic_DNA"/>
</dbReference>
<evidence type="ECO:0000259" key="2">
    <source>
        <dbReference type="PROSITE" id="PS50076"/>
    </source>
</evidence>
<dbReference type="InterPro" id="IPR036869">
    <property type="entry name" value="J_dom_sf"/>
</dbReference>
<keyword evidence="4" id="KW-1185">Reference proteome</keyword>
<feature type="domain" description="J" evidence="2">
    <location>
        <begin position="14"/>
        <end position="79"/>
    </location>
</feature>
<dbReference type="AlphaFoldDB" id="A0A816F5B7"/>
<dbReference type="PROSITE" id="PS50076">
    <property type="entry name" value="DNAJ_2"/>
    <property type="match status" value="1"/>
</dbReference>
<dbReference type="PANTHER" id="PTHR44500:SF1">
    <property type="entry name" value="DNAJ HOMOLOG SUBFAMILY C MEMBER 12"/>
    <property type="match status" value="1"/>
</dbReference>
<dbReference type="PANTHER" id="PTHR44500">
    <property type="entry name" value="DNAJ HOMOLOG SUBFAMILY C MEMBER 12"/>
    <property type="match status" value="1"/>
</dbReference>
<keyword evidence="1" id="KW-0143">Chaperone</keyword>
<dbReference type="SUPFAM" id="SSF46565">
    <property type="entry name" value="Chaperone J-domain"/>
    <property type="match status" value="1"/>
</dbReference>
<dbReference type="SMART" id="SM00271">
    <property type="entry name" value="DnaJ"/>
    <property type="match status" value="1"/>
</dbReference>
<evidence type="ECO:0000313" key="4">
    <source>
        <dbReference type="Proteomes" id="UP000663828"/>
    </source>
</evidence>
<dbReference type="CDD" id="cd06257">
    <property type="entry name" value="DnaJ"/>
    <property type="match status" value="1"/>
</dbReference>
<protein>
    <recommendedName>
        <fullName evidence="2">J domain-containing protein</fullName>
    </recommendedName>
</protein>
<dbReference type="Proteomes" id="UP000663828">
    <property type="component" value="Unassembled WGS sequence"/>
</dbReference>
<proteinExistence type="predicted"/>
<dbReference type="Pfam" id="PF00226">
    <property type="entry name" value="DnaJ"/>
    <property type="match status" value="1"/>
</dbReference>
<accession>A0A816F5B7</accession>
<dbReference type="GO" id="GO:0005737">
    <property type="term" value="C:cytoplasm"/>
    <property type="evidence" value="ECO:0007669"/>
    <property type="project" value="TreeGrafter"/>
</dbReference>
<comment type="caution">
    <text evidence="3">The sequence shown here is derived from an EMBL/GenBank/DDBJ whole genome shotgun (WGS) entry which is preliminary data.</text>
</comment>
<dbReference type="PRINTS" id="PR00625">
    <property type="entry name" value="JDOMAIN"/>
</dbReference>
<sequence length="99" mass="11968">MDVLFNNERDEADDYYAILGCDELSNKEQIQAEYRVRALQYHPDKNLDDPEAMDRFKQLQEAKEVLCNDVQRKAYDYWRNSHITVPWKKWQSINERSQP</sequence>
<reference evidence="3" key="1">
    <citation type="submission" date="2021-02" db="EMBL/GenBank/DDBJ databases">
        <authorList>
            <person name="Nowell W R."/>
        </authorList>
    </citation>
    <scope>NUCLEOTIDE SEQUENCE</scope>
</reference>
<organism evidence="3 4">
    <name type="scientific">Adineta ricciae</name>
    <name type="common">Rotifer</name>
    <dbReference type="NCBI Taxonomy" id="249248"/>
    <lineage>
        <taxon>Eukaryota</taxon>
        <taxon>Metazoa</taxon>
        <taxon>Spiralia</taxon>
        <taxon>Gnathifera</taxon>
        <taxon>Rotifera</taxon>
        <taxon>Eurotatoria</taxon>
        <taxon>Bdelloidea</taxon>
        <taxon>Adinetida</taxon>
        <taxon>Adinetidae</taxon>
        <taxon>Adineta</taxon>
    </lineage>
</organism>
<dbReference type="InterPro" id="IPR029827">
    <property type="entry name" value="JDP1-like"/>
</dbReference>
<feature type="non-terminal residue" evidence="3">
    <location>
        <position position="99"/>
    </location>
</feature>
<evidence type="ECO:0000313" key="3">
    <source>
        <dbReference type="EMBL" id="CAF1655227.1"/>
    </source>
</evidence>
<dbReference type="InterPro" id="IPR001623">
    <property type="entry name" value="DnaJ_domain"/>
</dbReference>
<name>A0A816F5B7_ADIRI</name>
<evidence type="ECO:0000256" key="1">
    <source>
        <dbReference type="ARBA" id="ARBA00023186"/>
    </source>
</evidence>